<comment type="similarity">
    <text evidence="1">Belongs to the alpha-carbonic anhydrase family.</text>
</comment>
<evidence type="ECO:0000256" key="3">
    <source>
        <dbReference type="ARBA" id="ARBA00022723"/>
    </source>
</evidence>
<evidence type="ECO:0000256" key="6">
    <source>
        <dbReference type="ARBA" id="ARBA00048348"/>
    </source>
</evidence>
<dbReference type="Gene3D" id="3.10.200.10">
    <property type="entry name" value="Alpha carbonic anhydrase"/>
    <property type="match status" value="1"/>
</dbReference>
<comment type="catalytic activity">
    <reaction evidence="6">
        <text>hydrogencarbonate + H(+) = CO2 + H2O</text>
        <dbReference type="Rhea" id="RHEA:10748"/>
        <dbReference type="ChEBI" id="CHEBI:15377"/>
        <dbReference type="ChEBI" id="CHEBI:15378"/>
        <dbReference type="ChEBI" id="CHEBI:16526"/>
        <dbReference type="ChEBI" id="CHEBI:17544"/>
        <dbReference type="EC" id="4.2.1.1"/>
    </reaction>
</comment>
<keyword evidence="4" id="KW-0862">Zinc</keyword>
<dbReference type="SUPFAM" id="SSF51069">
    <property type="entry name" value="Carbonic anhydrase"/>
    <property type="match status" value="1"/>
</dbReference>
<organism evidence="8 9">
    <name type="scientific">Nannocystis pusilla</name>
    <dbReference type="NCBI Taxonomy" id="889268"/>
    <lineage>
        <taxon>Bacteria</taxon>
        <taxon>Pseudomonadati</taxon>
        <taxon>Myxococcota</taxon>
        <taxon>Polyangia</taxon>
        <taxon>Nannocystales</taxon>
        <taxon>Nannocystaceae</taxon>
        <taxon>Nannocystis</taxon>
    </lineage>
</organism>
<evidence type="ECO:0000313" key="8">
    <source>
        <dbReference type="EMBL" id="MBZ5712488.1"/>
    </source>
</evidence>
<dbReference type="PROSITE" id="PS51144">
    <property type="entry name" value="ALPHA_CA_2"/>
    <property type="match status" value="1"/>
</dbReference>
<keyword evidence="3" id="KW-0479">Metal-binding</keyword>
<dbReference type="EC" id="4.2.1.1" evidence="2"/>
<dbReference type="EMBL" id="JAIRAU010000031">
    <property type="protein sequence ID" value="MBZ5712488.1"/>
    <property type="molecule type" value="Genomic_DNA"/>
</dbReference>
<accession>A0ABS7TWA8</accession>
<dbReference type="PANTHER" id="PTHR18952">
    <property type="entry name" value="CARBONIC ANHYDRASE"/>
    <property type="match status" value="1"/>
</dbReference>
<feature type="domain" description="Alpha-carbonic anhydrase" evidence="7">
    <location>
        <begin position="1"/>
        <end position="215"/>
    </location>
</feature>
<sequence>MPAPVVTPQRTQQSPIKLQTLKSYYAPELKPIDFQYTKVSGVLEGEEFVLDRAGPGCRVVFDGMECPLRKLHYHAPGEHRIDGVTADLELHLVHEIPEYPDEYPSAYLIVAVMLTPKAAKAAPAQALGPWLRHHFDARAGGARQTYEVDPSIYLPTERAYFRYEGSRTTGDNEEYVTWIVLRSPQNIEGPGPLKLDPEASRIVQPLMRRYVLRNFALIA</sequence>
<dbReference type="Proteomes" id="UP001139031">
    <property type="component" value="Unassembled WGS sequence"/>
</dbReference>
<evidence type="ECO:0000259" key="7">
    <source>
        <dbReference type="PROSITE" id="PS51144"/>
    </source>
</evidence>
<gene>
    <name evidence="8" type="ORF">K7C98_24870</name>
</gene>
<reference evidence="8" key="1">
    <citation type="submission" date="2021-08" db="EMBL/GenBank/DDBJ databases">
        <authorList>
            <person name="Stevens D.C."/>
        </authorList>
    </citation>
    <scope>NUCLEOTIDE SEQUENCE</scope>
    <source>
        <strain evidence="8">DSM 53165</strain>
    </source>
</reference>
<proteinExistence type="inferred from homology"/>
<dbReference type="InterPro" id="IPR001148">
    <property type="entry name" value="CA_dom"/>
</dbReference>
<keyword evidence="9" id="KW-1185">Reference proteome</keyword>
<dbReference type="Pfam" id="PF00194">
    <property type="entry name" value="Carb_anhydrase"/>
    <property type="match status" value="1"/>
</dbReference>
<evidence type="ECO:0000313" key="9">
    <source>
        <dbReference type="Proteomes" id="UP001139031"/>
    </source>
</evidence>
<protein>
    <recommendedName>
        <fullName evidence="2">carbonic anhydrase</fullName>
        <ecNumber evidence="2">4.2.1.1</ecNumber>
    </recommendedName>
</protein>
<dbReference type="InterPro" id="IPR023561">
    <property type="entry name" value="Carbonic_anhydrase_a-class"/>
</dbReference>
<dbReference type="InterPro" id="IPR036398">
    <property type="entry name" value="CA_dom_sf"/>
</dbReference>
<dbReference type="RefSeq" id="WP_224194244.1">
    <property type="nucleotide sequence ID" value="NZ_JAIRAU010000031.1"/>
</dbReference>
<comment type="caution">
    <text evidence="8">The sequence shown here is derived from an EMBL/GenBank/DDBJ whole genome shotgun (WGS) entry which is preliminary data.</text>
</comment>
<keyword evidence="5" id="KW-0456">Lyase</keyword>
<dbReference type="PANTHER" id="PTHR18952:SF265">
    <property type="entry name" value="CARBONIC ANHYDRASE"/>
    <property type="match status" value="1"/>
</dbReference>
<name>A0ABS7TWA8_9BACT</name>
<dbReference type="SMART" id="SM01057">
    <property type="entry name" value="Carb_anhydrase"/>
    <property type="match status" value="1"/>
</dbReference>
<evidence type="ECO:0000256" key="1">
    <source>
        <dbReference type="ARBA" id="ARBA00010718"/>
    </source>
</evidence>
<evidence type="ECO:0000256" key="2">
    <source>
        <dbReference type="ARBA" id="ARBA00012925"/>
    </source>
</evidence>
<evidence type="ECO:0000256" key="4">
    <source>
        <dbReference type="ARBA" id="ARBA00022833"/>
    </source>
</evidence>
<evidence type="ECO:0000256" key="5">
    <source>
        <dbReference type="ARBA" id="ARBA00023239"/>
    </source>
</evidence>